<proteinExistence type="predicted"/>
<protein>
    <submittedName>
        <fullName evidence="1">Uncharacterized protein</fullName>
    </submittedName>
</protein>
<reference evidence="1" key="1">
    <citation type="submission" date="2021-02" db="EMBL/GenBank/DDBJ databases">
        <authorList>
            <person name="Dougan E. K."/>
            <person name="Rhodes N."/>
            <person name="Thang M."/>
            <person name="Chan C."/>
        </authorList>
    </citation>
    <scope>NUCLEOTIDE SEQUENCE</scope>
</reference>
<keyword evidence="2" id="KW-1185">Reference proteome</keyword>
<dbReference type="EMBL" id="CAJNNV010031100">
    <property type="protein sequence ID" value="CAE8634659.1"/>
    <property type="molecule type" value="Genomic_DNA"/>
</dbReference>
<dbReference type="AlphaFoldDB" id="A0A813H9N0"/>
<gene>
    <name evidence="1" type="ORF">PGLA1383_LOCUS50307</name>
</gene>
<evidence type="ECO:0000313" key="2">
    <source>
        <dbReference type="Proteomes" id="UP000654075"/>
    </source>
</evidence>
<organism evidence="1 2">
    <name type="scientific">Polarella glacialis</name>
    <name type="common">Dinoflagellate</name>
    <dbReference type="NCBI Taxonomy" id="89957"/>
    <lineage>
        <taxon>Eukaryota</taxon>
        <taxon>Sar</taxon>
        <taxon>Alveolata</taxon>
        <taxon>Dinophyceae</taxon>
        <taxon>Suessiales</taxon>
        <taxon>Suessiaceae</taxon>
        <taxon>Polarella</taxon>
    </lineage>
</organism>
<name>A0A813H9N0_POLGL</name>
<sequence length="98" mass="9950">APHATLGPRVGGAVSWFAGASSTPGAFGSGSSGIRSSAPTLDILEESLLVVSTLLARWAREAPDGNVSAVAQAVEKCARLTQSLPRLSALPEDKSSHP</sequence>
<comment type="caution">
    <text evidence="1">The sequence shown here is derived from an EMBL/GenBank/DDBJ whole genome shotgun (WGS) entry which is preliminary data.</text>
</comment>
<feature type="non-terminal residue" evidence="1">
    <location>
        <position position="98"/>
    </location>
</feature>
<dbReference type="Proteomes" id="UP000654075">
    <property type="component" value="Unassembled WGS sequence"/>
</dbReference>
<accession>A0A813H9N0</accession>
<evidence type="ECO:0000313" key="1">
    <source>
        <dbReference type="EMBL" id="CAE8634659.1"/>
    </source>
</evidence>
<feature type="non-terminal residue" evidence="1">
    <location>
        <position position="1"/>
    </location>
</feature>